<keyword evidence="3" id="KW-1185">Reference proteome</keyword>
<proteinExistence type="predicted"/>
<keyword evidence="1" id="KW-0472">Membrane</keyword>
<keyword evidence="1" id="KW-0812">Transmembrane</keyword>
<evidence type="ECO:0000313" key="3">
    <source>
        <dbReference type="Proteomes" id="UP000000366"/>
    </source>
</evidence>
<keyword evidence="1" id="KW-1133">Transmembrane helix</keyword>
<dbReference type="Pfam" id="PF09997">
    <property type="entry name" value="DUF2238"/>
    <property type="match status" value="1"/>
</dbReference>
<dbReference type="PIRSF" id="PIRSF020606">
    <property type="entry name" value="UCP020606"/>
    <property type="match status" value="1"/>
</dbReference>
<organism evidence="2 3">
    <name type="scientific">Methylibium petroleiphilum (strain ATCC BAA-1232 / LMG 22953 / PM1)</name>
    <dbReference type="NCBI Taxonomy" id="420662"/>
    <lineage>
        <taxon>Bacteria</taxon>
        <taxon>Pseudomonadati</taxon>
        <taxon>Pseudomonadota</taxon>
        <taxon>Betaproteobacteria</taxon>
        <taxon>Burkholderiales</taxon>
        <taxon>Sphaerotilaceae</taxon>
        <taxon>Methylibium</taxon>
    </lineage>
</organism>
<dbReference type="InterPro" id="IPR014509">
    <property type="entry name" value="YjdF-like"/>
</dbReference>
<feature type="transmembrane region" description="Helical" evidence="1">
    <location>
        <begin position="35"/>
        <end position="52"/>
    </location>
</feature>
<evidence type="ECO:0000256" key="1">
    <source>
        <dbReference type="SAM" id="Phobius"/>
    </source>
</evidence>
<dbReference type="eggNOG" id="COG3647">
    <property type="taxonomic scope" value="Bacteria"/>
</dbReference>
<accession>A2SKY4</accession>
<gene>
    <name evidence="2" type="ordered locus">Mpe_A3270</name>
</gene>
<protein>
    <recommendedName>
        <fullName evidence="4">DUF2238 domain-containing protein</fullName>
    </recommendedName>
</protein>
<reference evidence="2 3" key="1">
    <citation type="journal article" date="2007" name="J. Bacteriol.">
        <title>Whole-genome analysis of the methyl tert-butyl ether-degrading beta-proteobacterium Methylibium petroleiphilum PM1.</title>
        <authorList>
            <person name="Kane S.R."/>
            <person name="Chakicherla A.Y."/>
            <person name="Chain P.S.G."/>
            <person name="Schmidt R."/>
            <person name="Shin M.W."/>
            <person name="Legler T.C."/>
            <person name="Scow K.M."/>
            <person name="Larimer F.W."/>
            <person name="Lucas S.M."/>
            <person name="Richardson P.M."/>
            <person name="Hristova K.R."/>
        </authorList>
    </citation>
    <scope>NUCLEOTIDE SEQUENCE [LARGE SCALE GENOMIC DNA]</scope>
    <source>
        <strain evidence="3">ATCC BAA-1232 / LMG 22953 / PM1</strain>
    </source>
</reference>
<sequence>MPPNTASLSLKGLWIYTAAVLALLLWSGIGPYERGTWLMEVAPVLIALPLLLATHRRFPLTPLLYGLIALHMAVLILGGHYTYARVPLGHWMQQWFGFERNHYDRIGHLMQGFVPAIVAREVLLRLTPLARPEMRGGWLFTLVTAVCLAISALYELIEWGAAEALGGGADEFLGTQGDPFDTQKDMFCAWLGAMAAQWLLARRHDRQLRALTVPNGP</sequence>
<dbReference type="KEGG" id="mpt:Mpe_A3270"/>
<dbReference type="InterPro" id="IPR058534">
    <property type="entry name" value="YjdF"/>
</dbReference>
<evidence type="ECO:0000313" key="2">
    <source>
        <dbReference type="EMBL" id="ABM96223.1"/>
    </source>
</evidence>
<feature type="transmembrane region" description="Helical" evidence="1">
    <location>
        <begin position="12"/>
        <end position="29"/>
    </location>
</feature>
<evidence type="ECO:0008006" key="4">
    <source>
        <dbReference type="Google" id="ProtNLM"/>
    </source>
</evidence>
<name>A2SKY4_METPP</name>
<dbReference type="EMBL" id="CP000555">
    <property type="protein sequence ID" value="ABM96223.1"/>
    <property type="molecule type" value="Genomic_DNA"/>
</dbReference>
<dbReference type="HOGENOM" id="CLU_087528_0_0_4"/>
<dbReference type="AlphaFoldDB" id="A2SKY4"/>
<dbReference type="STRING" id="420662.Mpe_A3270"/>
<feature type="transmembrane region" description="Helical" evidence="1">
    <location>
        <begin position="64"/>
        <end position="86"/>
    </location>
</feature>
<dbReference type="RefSeq" id="WP_011830846.1">
    <property type="nucleotide sequence ID" value="NC_008825.1"/>
</dbReference>
<feature type="transmembrane region" description="Helical" evidence="1">
    <location>
        <begin position="136"/>
        <end position="157"/>
    </location>
</feature>
<dbReference type="Proteomes" id="UP000000366">
    <property type="component" value="Chromosome"/>
</dbReference>